<dbReference type="RefSeq" id="WP_139915903.1">
    <property type="nucleotide sequence ID" value="NZ_CBCSLE010000011.1"/>
</dbReference>
<comment type="caution">
    <text evidence="1">The sequence shown here is derived from an EMBL/GenBank/DDBJ whole genome shotgun (WGS) entry which is preliminary data.</text>
</comment>
<evidence type="ECO:0000313" key="1">
    <source>
        <dbReference type="EMBL" id="NBC44815.1"/>
    </source>
</evidence>
<accession>A0A7X4YGG4</accession>
<name>A0A7X4YGG4_9BACT</name>
<reference evidence="1 2" key="1">
    <citation type="submission" date="2020-01" db="EMBL/GenBank/DDBJ databases">
        <title>The draft genome sequence of Corallococcus exiguus DSM 14696.</title>
        <authorList>
            <person name="Zhang X."/>
            <person name="Zhu H."/>
        </authorList>
    </citation>
    <scope>NUCLEOTIDE SEQUENCE [LARGE SCALE GENOMIC DNA]</scope>
    <source>
        <strain evidence="1 2">DSM 14696</strain>
    </source>
</reference>
<organism evidence="1 2">
    <name type="scientific">Corallococcus exiguus</name>
    <dbReference type="NCBI Taxonomy" id="83462"/>
    <lineage>
        <taxon>Bacteria</taxon>
        <taxon>Pseudomonadati</taxon>
        <taxon>Myxococcota</taxon>
        <taxon>Myxococcia</taxon>
        <taxon>Myxococcales</taxon>
        <taxon>Cystobacterineae</taxon>
        <taxon>Myxococcaceae</taxon>
        <taxon>Corallococcus</taxon>
    </lineage>
</organism>
<dbReference type="SUPFAM" id="SSF55486">
    <property type="entry name" value="Metalloproteases ('zincins'), catalytic domain"/>
    <property type="match status" value="1"/>
</dbReference>
<dbReference type="EMBL" id="JAAAPK010000011">
    <property type="protein sequence ID" value="NBC44815.1"/>
    <property type="molecule type" value="Genomic_DNA"/>
</dbReference>
<sequence>MFVLRQFSHAYHDQVPGWEHAGLAAVYERAMASKSYDCAERWRGPGRPHTFERAYSTTDVGEYFAENSEALFGRNDFYPFTREELGKHDPGMLALLQQVWQVPTTTTPTPPTASTS</sequence>
<dbReference type="AlphaFoldDB" id="A0A7X4YGG4"/>
<keyword evidence="2" id="KW-1185">Reference proteome</keyword>
<protein>
    <submittedName>
        <fullName evidence="1">Uncharacterized protein</fullName>
    </submittedName>
</protein>
<gene>
    <name evidence="1" type="ORF">GTZ93_33960</name>
</gene>
<proteinExistence type="predicted"/>
<evidence type="ECO:0000313" key="2">
    <source>
        <dbReference type="Proteomes" id="UP000537825"/>
    </source>
</evidence>
<dbReference type="Proteomes" id="UP000537825">
    <property type="component" value="Unassembled WGS sequence"/>
</dbReference>